<feature type="domain" description="DUF427" evidence="1">
    <location>
        <begin position="25"/>
        <end position="115"/>
    </location>
</feature>
<name>A0AA90YVQ3_9RHOB</name>
<protein>
    <submittedName>
        <fullName evidence="2">DUF427 domain-containing protein</fullName>
    </submittedName>
</protein>
<organism evidence="2 3">
    <name type="scientific">Ruegeria atlantica</name>
    <dbReference type="NCBI Taxonomy" id="81569"/>
    <lineage>
        <taxon>Bacteria</taxon>
        <taxon>Pseudomonadati</taxon>
        <taxon>Pseudomonadota</taxon>
        <taxon>Alphaproteobacteria</taxon>
        <taxon>Rhodobacterales</taxon>
        <taxon>Roseobacteraceae</taxon>
        <taxon>Ruegeria</taxon>
    </lineage>
</organism>
<dbReference type="EMBL" id="WVRA01000009">
    <property type="protein sequence ID" value="NOE20251.1"/>
    <property type="molecule type" value="Genomic_DNA"/>
</dbReference>
<reference evidence="2" key="1">
    <citation type="submission" date="2019-12" db="EMBL/GenBank/DDBJ databases">
        <title>Ruegeria JWLKs population differentiation of coral mucus and skeleton niches.</title>
        <authorList>
            <person name="Luo D."/>
        </authorList>
    </citation>
    <scope>NUCLEOTIDE SEQUENCE</scope>
    <source>
        <strain evidence="2">HKCCD6181</strain>
    </source>
</reference>
<dbReference type="InterPro" id="IPR007361">
    <property type="entry name" value="DUF427"/>
</dbReference>
<sequence>MTALTIEDVQDYPRPPALREVPDNVRIEFGGRTIVETDQAFQVLETHHAPTYYIPPHDIDAVLTKTLVRSYCEWKGVASYWDVQSGAAKATKAAWSYEEPTTRFEQIKGYVAFYAGLMDGCFVGKHRVIPQPGDFYGGWVTENLKGRIKGSPGTEFW</sequence>
<evidence type="ECO:0000313" key="3">
    <source>
        <dbReference type="Proteomes" id="UP000597886"/>
    </source>
</evidence>
<dbReference type="Proteomes" id="UP000597886">
    <property type="component" value="Unassembled WGS sequence"/>
</dbReference>
<gene>
    <name evidence="2" type="ORF">GS634_19175</name>
</gene>
<proteinExistence type="predicted"/>
<dbReference type="PANTHER" id="PTHR43058">
    <property type="entry name" value="SLR0655 PROTEIN"/>
    <property type="match status" value="1"/>
</dbReference>
<dbReference type="RefSeq" id="WP_171331616.1">
    <property type="nucleotide sequence ID" value="NZ_WVRA01000009.1"/>
</dbReference>
<evidence type="ECO:0000313" key="2">
    <source>
        <dbReference type="EMBL" id="NOE20251.1"/>
    </source>
</evidence>
<dbReference type="Gene3D" id="2.170.150.40">
    <property type="entry name" value="Domain of unknown function (DUF427)"/>
    <property type="match status" value="1"/>
</dbReference>
<dbReference type="InterPro" id="IPR038694">
    <property type="entry name" value="DUF427_sf"/>
</dbReference>
<comment type="caution">
    <text evidence="2">The sequence shown here is derived from an EMBL/GenBank/DDBJ whole genome shotgun (WGS) entry which is preliminary data.</text>
</comment>
<dbReference type="PANTHER" id="PTHR43058:SF1">
    <property type="entry name" value="DUF427 DOMAIN-CONTAINING PROTEIN"/>
    <property type="match status" value="1"/>
</dbReference>
<evidence type="ECO:0000259" key="1">
    <source>
        <dbReference type="Pfam" id="PF04248"/>
    </source>
</evidence>
<dbReference type="Pfam" id="PF04248">
    <property type="entry name" value="NTP_transf_9"/>
    <property type="match status" value="1"/>
</dbReference>
<accession>A0AA90YVQ3</accession>
<dbReference type="AlphaFoldDB" id="A0AA90YVQ3"/>